<dbReference type="InterPro" id="IPR009000">
    <property type="entry name" value="Transl_B-barrel_sf"/>
</dbReference>
<comment type="similarity">
    <text evidence="2">Belongs to the TRAFAC class translation factor GTPase superfamily. Classic translation factor GTPase family. EF-Tu/EF-1A subfamily.</text>
</comment>
<dbReference type="FunFam" id="3.40.50.300:FF:000503">
    <property type="entry name" value="Peptide chain release factor subunit 3"/>
    <property type="match status" value="1"/>
</dbReference>
<keyword evidence="17" id="KW-1185">Reference proteome</keyword>
<evidence type="ECO:0000256" key="5">
    <source>
        <dbReference type="ARBA" id="ARBA00022553"/>
    </source>
</evidence>
<dbReference type="GO" id="GO:0000288">
    <property type="term" value="P:nuclear-transcribed mRNA catabolic process, deadenylation-dependent decay"/>
    <property type="evidence" value="ECO:0007669"/>
    <property type="project" value="InterPro"/>
</dbReference>
<dbReference type="Pfam" id="PF23565">
    <property type="entry name" value="ARM_TANGO6"/>
    <property type="match status" value="1"/>
</dbReference>
<feature type="region of interest" description="Disordered" evidence="14">
    <location>
        <begin position="1440"/>
        <end position="1475"/>
    </location>
</feature>
<evidence type="ECO:0000256" key="9">
    <source>
        <dbReference type="ARBA" id="ARBA00023134"/>
    </source>
</evidence>
<dbReference type="Proteomes" id="UP001140091">
    <property type="component" value="Unassembled WGS sequence"/>
</dbReference>
<accession>A0A9W8JIZ8</accession>
<dbReference type="GO" id="GO:0003747">
    <property type="term" value="F:translation release factor activity"/>
    <property type="evidence" value="ECO:0007669"/>
    <property type="project" value="InterPro"/>
</dbReference>
<dbReference type="Pfam" id="PF22594">
    <property type="entry name" value="GTP-eEF1A_C"/>
    <property type="match status" value="1"/>
</dbReference>
<dbReference type="GO" id="GO:0005525">
    <property type="term" value="F:GTP binding"/>
    <property type="evidence" value="ECO:0007669"/>
    <property type="project" value="UniProtKB-KW"/>
</dbReference>
<proteinExistence type="inferred from homology"/>
<evidence type="ECO:0000259" key="15">
    <source>
        <dbReference type="PROSITE" id="PS51722"/>
    </source>
</evidence>
<dbReference type="GO" id="GO:0002184">
    <property type="term" value="P:cytoplasmic translational termination"/>
    <property type="evidence" value="ECO:0007669"/>
    <property type="project" value="UniProtKB-ARBA"/>
</dbReference>
<evidence type="ECO:0000256" key="10">
    <source>
        <dbReference type="ARBA" id="ARBA00029585"/>
    </source>
</evidence>
<gene>
    <name evidence="16" type="ORF">H1R20_g5420</name>
</gene>
<dbReference type="InterPro" id="IPR004161">
    <property type="entry name" value="EFTu-like_2"/>
</dbReference>
<protein>
    <recommendedName>
        <fullName evidence="3">Eukaryotic peptide chain release factor GTP-binding subunit</fullName>
    </recommendedName>
    <alternativeName>
        <fullName evidence="13">ERF-3</fullName>
    </alternativeName>
    <alternativeName>
        <fullName evidence="12">ERF2</fullName>
    </alternativeName>
    <alternativeName>
        <fullName evidence="10">Polypeptide release factor 3</fullName>
    </alternativeName>
    <alternativeName>
        <fullName evidence="11">Translation release factor 3</fullName>
    </alternativeName>
</protein>
<dbReference type="CDD" id="cd04089">
    <property type="entry name" value="eRF3_II"/>
    <property type="match status" value="1"/>
</dbReference>
<dbReference type="InterPro" id="IPR031157">
    <property type="entry name" value="G_TR_CS"/>
</dbReference>
<dbReference type="CDD" id="cd03704">
    <property type="entry name" value="eRF3_C_III"/>
    <property type="match status" value="1"/>
</dbReference>
<dbReference type="InterPro" id="IPR016024">
    <property type="entry name" value="ARM-type_fold"/>
</dbReference>
<dbReference type="Pfam" id="PF10363">
    <property type="entry name" value="RTP1_C1"/>
    <property type="match status" value="1"/>
</dbReference>
<dbReference type="SUPFAM" id="SSF52540">
    <property type="entry name" value="P-loop containing nucleoside triphosphate hydrolases"/>
    <property type="match status" value="1"/>
</dbReference>
<dbReference type="CDD" id="cd01883">
    <property type="entry name" value="EF1_alpha"/>
    <property type="match status" value="1"/>
</dbReference>
<dbReference type="FunFam" id="2.40.30.10:FF:000017">
    <property type="entry name" value="Eukaryotic peptide chain release factor GTP-binding subunit"/>
    <property type="match status" value="1"/>
</dbReference>
<comment type="subcellular location">
    <subcellularLocation>
        <location evidence="1">Cytoplasm</location>
    </subcellularLocation>
</comment>
<dbReference type="InterPro" id="IPR054696">
    <property type="entry name" value="GTP-eEF1A_C"/>
</dbReference>
<feature type="region of interest" description="Disordered" evidence="14">
    <location>
        <begin position="1229"/>
        <end position="1248"/>
    </location>
</feature>
<dbReference type="InterPro" id="IPR009001">
    <property type="entry name" value="Transl_elong_EF1A/Init_IF2_C"/>
</dbReference>
<dbReference type="Pfam" id="PF03144">
    <property type="entry name" value="GTP_EFTU_D2"/>
    <property type="match status" value="1"/>
</dbReference>
<feature type="compositionally biased region" description="Polar residues" evidence="14">
    <location>
        <begin position="1464"/>
        <end position="1475"/>
    </location>
</feature>
<keyword evidence="7" id="KW-0547">Nucleotide-binding</keyword>
<dbReference type="InterPro" id="IPR003285">
    <property type="entry name" value="Sup35"/>
</dbReference>
<evidence type="ECO:0000313" key="16">
    <source>
        <dbReference type="EMBL" id="KAJ2931690.1"/>
    </source>
</evidence>
<dbReference type="InterPro" id="IPR000795">
    <property type="entry name" value="T_Tr_GTP-bd_dom"/>
</dbReference>
<dbReference type="OrthoDB" id="39591at2759"/>
<dbReference type="InterPro" id="IPR050100">
    <property type="entry name" value="TRAFAC_GTPase_members"/>
</dbReference>
<keyword evidence="4" id="KW-0963">Cytoplasm</keyword>
<dbReference type="InterPro" id="IPR027417">
    <property type="entry name" value="P-loop_NTPase"/>
</dbReference>
<comment type="caution">
    <text evidence="16">The sequence shown here is derived from an EMBL/GenBank/DDBJ whole genome shotgun (WGS) entry which is preliminary data.</text>
</comment>
<evidence type="ECO:0000256" key="12">
    <source>
        <dbReference type="ARBA" id="ARBA00030845"/>
    </source>
</evidence>
<dbReference type="Gene3D" id="1.25.10.10">
    <property type="entry name" value="Leucine-rich Repeat Variant"/>
    <property type="match status" value="1"/>
</dbReference>
<dbReference type="GO" id="GO:0018444">
    <property type="term" value="C:translation release factor complex"/>
    <property type="evidence" value="ECO:0007669"/>
    <property type="project" value="UniProtKB-ARBA"/>
</dbReference>
<sequence>MPTPSPSCLVVLLPLQPNHRPPPPAPLERPEQTEAPRPPPTISLSIGGPKPVPAPAPAPASQAPKIEKSTPKPATPKPESSAPSKTFSTDRAKTDTNTIAQEVKNAADLAVLEDLYGSLKEHLNIVFIGHVDAGKSTFGGNLLFLTGMVDKRTMEKYEKEAKEAGRDSWYLSWALDSTPQERAKGKTVEVGRAYFETEKRRYTILDAPGHKTFVPSMISGAAQADVAILVISARKGEFETGFERGGQTREHIMLVKTAGVSKIVVAINKMDEPTVKWDKARYDEIKDKMTPFVRAAGFNPKTDVLFIPVSAYTGVNLKERVSKSVAPWYDGPSFLELVDNIPMVDRKINAPLMMPISEKYKDMGTIVVGKIESGHVSKGDNLVLMPNKVEVKVGALFNELEDEVNTALCGDNIRIRLSGVDDEDITPGYVLTTPSKPIHSVKQFEAQLAILEHKNIICAGYSAVMHIHTLSEEVVLTQLLHYFDKATGRKSKRPPQFAKKVVALIETTAPVCVEKFADYPQLGRFTLRDEGKTVAIGKITKLVENTIDEVDEGVSKLKSKKEEYANAGGNLQALLQERLHNYYSNQGIEPRTRIETLQDAQLATATEALSVLEGIEAILIQEDPSNATQRPLLGTRDLARLRTLIGLVFKWGSEPLLKQANDTWKVDLKGKGQRISEVEVEDQGYATLSRIITRIMTILFPNGVQGNMSPTFISTTLTSRHLVDILRPSILLGWLPASLSTTSVPTIDHLRPFTMRLLSTLHPAMLITALGTILSDGSSSPIYARKAASSFMTQQLLRPGGVMGLCESVFGEEETSGEAVKLDKLEQLSRTLASVPGKMTPEEYFRIIIPRVAQLLSETVPASYRKIGAFTLSQMLGSGKHFKYQDVAAPIIYSILHQPFLQVSAVEDAVDSKSSQVPLPSTALSNLVILISNCDPSPELIYTLLSPIVHSLYSLLFYLDSQKTADPQLKESVQGLLVTWGKIVDASKALDLLWSLIQNGQRQYWETDLDGSFRLVPEPESIKPLELLTPEDLKKEEEQDSFDTNLFDLYPDPAHFVRFLKLLDRGDIVSELFIKTLDAYHQSKSSTNNPIKSLHYLQLFMQMQLQLLGGSSSSILRKPDQLLVFIKQVLESASDHKDDALSANRLDVANAGEDSDDEDPDSEVVGPNDEMVETTINLLLSVLENHESLSARTAPILNDIFSLLEPISFSDSSTLGPLAREARMVITARSASTSTSRPGNGRGSDEESAQEIYQKALKLLQDPILPVRAHGLLLLRQLVTPKPKSAGSKTTVTDPAFVPAILSIFLQSIQDEDSYIFLNGVQGLAAMVDGFGKEVLKSLVRDYSSGLEGATSISQKDLDVRIKIGEALSTVILRCGTSLGKYGDILIPSLFSVFRSKNAPVTLRSSSLSLLADCINTYPLVTLQYTEDLAQGMVDMLQVESQSPPTQQPKEPRPERNEEEEPTATPTGDNNHLSADTSYPPFRRAGIHLLGLLIRATIRLIDEGQLVIPFSGAFVKRAHITLGYVAATDSDAIVRVMAREVNEELSSFESHLLQAGIGSSA</sequence>
<evidence type="ECO:0000256" key="4">
    <source>
        <dbReference type="ARBA" id="ARBA00022490"/>
    </source>
</evidence>
<feature type="region of interest" description="Disordered" evidence="14">
    <location>
        <begin position="1"/>
        <end position="91"/>
    </location>
</feature>
<evidence type="ECO:0000256" key="8">
    <source>
        <dbReference type="ARBA" id="ARBA00022917"/>
    </source>
</evidence>
<keyword evidence="6" id="KW-0677">Repeat</keyword>
<dbReference type="Pfam" id="PF00009">
    <property type="entry name" value="GTP_EFTU"/>
    <property type="match status" value="1"/>
</dbReference>
<keyword evidence="5" id="KW-0597">Phosphoprotein</keyword>
<dbReference type="PRINTS" id="PR00315">
    <property type="entry name" value="ELONGATNFCT"/>
</dbReference>
<evidence type="ECO:0000256" key="7">
    <source>
        <dbReference type="ARBA" id="ARBA00022741"/>
    </source>
</evidence>
<feature type="non-terminal residue" evidence="16">
    <location>
        <position position="1561"/>
    </location>
</feature>
<organism evidence="16 17">
    <name type="scientific">Candolleomyces eurysporus</name>
    <dbReference type="NCBI Taxonomy" id="2828524"/>
    <lineage>
        <taxon>Eukaryota</taxon>
        <taxon>Fungi</taxon>
        <taxon>Dikarya</taxon>
        <taxon>Basidiomycota</taxon>
        <taxon>Agaricomycotina</taxon>
        <taxon>Agaricomycetes</taxon>
        <taxon>Agaricomycetidae</taxon>
        <taxon>Agaricales</taxon>
        <taxon>Agaricineae</taxon>
        <taxon>Psathyrellaceae</taxon>
        <taxon>Candolleomyces</taxon>
    </lineage>
</organism>
<dbReference type="Gene3D" id="3.40.50.300">
    <property type="entry name" value="P-loop containing nucleotide triphosphate hydrolases"/>
    <property type="match status" value="1"/>
</dbReference>
<dbReference type="PROSITE" id="PS00301">
    <property type="entry name" value="G_TR_1"/>
    <property type="match status" value="1"/>
</dbReference>
<evidence type="ECO:0000313" key="17">
    <source>
        <dbReference type="Proteomes" id="UP001140091"/>
    </source>
</evidence>
<dbReference type="SUPFAM" id="SSF50447">
    <property type="entry name" value="Translation proteins"/>
    <property type="match status" value="1"/>
</dbReference>
<evidence type="ECO:0000256" key="3">
    <source>
        <dbReference type="ARBA" id="ARBA00015765"/>
    </source>
</evidence>
<dbReference type="InterPro" id="IPR019451">
    <property type="entry name" value="Rtp1_C1"/>
</dbReference>
<evidence type="ECO:0000256" key="13">
    <source>
        <dbReference type="ARBA" id="ARBA00031881"/>
    </source>
</evidence>
<evidence type="ECO:0000256" key="2">
    <source>
        <dbReference type="ARBA" id="ARBA00007249"/>
    </source>
</evidence>
<dbReference type="PRINTS" id="PR01343">
    <property type="entry name" value="YEASTERF"/>
</dbReference>
<dbReference type="PANTHER" id="PTHR23115">
    <property type="entry name" value="TRANSLATION FACTOR"/>
    <property type="match status" value="1"/>
</dbReference>
<dbReference type="InterPro" id="IPR057407">
    <property type="entry name" value="HEAT_TANGO6"/>
</dbReference>
<evidence type="ECO:0000256" key="6">
    <source>
        <dbReference type="ARBA" id="ARBA00022737"/>
    </source>
</evidence>
<evidence type="ECO:0000256" key="11">
    <source>
        <dbReference type="ARBA" id="ARBA00030210"/>
    </source>
</evidence>
<dbReference type="Gene3D" id="2.40.30.10">
    <property type="entry name" value="Translation factors"/>
    <property type="match status" value="2"/>
</dbReference>
<evidence type="ECO:0000256" key="1">
    <source>
        <dbReference type="ARBA" id="ARBA00004496"/>
    </source>
</evidence>
<dbReference type="SUPFAM" id="SSF48371">
    <property type="entry name" value="ARM repeat"/>
    <property type="match status" value="1"/>
</dbReference>
<feature type="compositionally biased region" description="Low complexity" evidence="14">
    <location>
        <begin position="1"/>
        <end position="18"/>
    </location>
</feature>
<feature type="domain" description="Tr-type G" evidence="15">
    <location>
        <begin position="120"/>
        <end position="352"/>
    </location>
</feature>
<evidence type="ECO:0000256" key="14">
    <source>
        <dbReference type="SAM" id="MobiDB-lite"/>
    </source>
</evidence>
<dbReference type="GO" id="GO:0005829">
    <property type="term" value="C:cytosol"/>
    <property type="evidence" value="ECO:0007669"/>
    <property type="project" value="GOC"/>
</dbReference>
<keyword evidence="9" id="KW-0342">GTP-binding</keyword>
<reference evidence="16" key="1">
    <citation type="submission" date="2022-06" db="EMBL/GenBank/DDBJ databases">
        <title>Genome Sequence of Candolleomyces eurysporus.</title>
        <authorList>
            <person name="Buettner E."/>
        </authorList>
    </citation>
    <scope>NUCLEOTIDE SEQUENCE</scope>
    <source>
        <strain evidence="16">VTCC 930004</strain>
    </source>
</reference>
<dbReference type="FunFam" id="2.40.30.10:FF:000020">
    <property type="entry name" value="Translation elongation factor EF-1"/>
    <property type="match status" value="1"/>
</dbReference>
<keyword evidence="8" id="KW-0648">Protein biosynthesis</keyword>
<dbReference type="InterPro" id="IPR011989">
    <property type="entry name" value="ARM-like"/>
</dbReference>
<dbReference type="SUPFAM" id="SSF50465">
    <property type="entry name" value="EF-Tu/eEF-1alpha/eIF2-gamma C-terminal domain"/>
    <property type="match status" value="1"/>
</dbReference>
<dbReference type="PROSITE" id="PS51722">
    <property type="entry name" value="G_TR_2"/>
    <property type="match status" value="1"/>
</dbReference>
<dbReference type="GO" id="GO:0003924">
    <property type="term" value="F:GTPase activity"/>
    <property type="evidence" value="ECO:0007669"/>
    <property type="project" value="InterPro"/>
</dbReference>
<name>A0A9W8JIZ8_9AGAR</name>
<dbReference type="EMBL" id="JANBPK010000806">
    <property type="protein sequence ID" value="KAJ2931690.1"/>
    <property type="molecule type" value="Genomic_DNA"/>
</dbReference>